<sequence>MRKRFDKRAPVVKFNCFFNNIITKSMRRRAGWTDAKDQEEKNIDIFWVDTLWMHEKFDTIYFEEHMRVNHFPRFYELTRKNLLAKNLKRFIKLKKSSKSQDVELRDQIDDIMSFFPTTYDLPDQWHMFVEEFKKERSQKENRADKPIWIMKPISKSQGRGIFLFRDLKDIQEWKRDGKEKKENAEEAETYIVQRYIERPLLIGGKKFDMRIYVLVTSYVPLRAWVYREGFVRFSGTRYSLDQIEDTFVHLTNVAIQKTAPDYNPDRGAKWPLMNLRRYLETSRGIQVSNTAFRKINEMFWYSLLAVQDKVINDKHCFELYGYDVLFDEALNVWLIEVNASPSFAHSSEDDKMLKLRVLDDTFNVVDMEKKLSGTETRIGGFDLLTESLDCYLGCDNSDREIQLRRVYREADSRKEREANEQE</sequence>
<keyword evidence="3" id="KW-0547">Nucleotide-binding</keyword>
<organism evidence="6 7">
    <name type="scientific">Oikopleura dioica</name>
    <name type="common">Tunicate</name>
    <dbReference type="NCBI Taxonomy" id="34765"/>
    <lineage>
        <taxon>Eukaryota</taxon>
        <taxon>Metazoa</taxon>
        <taxon>Chordata</taxon>
        <taxon>Tunicata</taxon>
        <taxon>Appendicularia</taxon>
        <taxon>Copelata</taxon>
        <taxon>Oikopleuridae</taxon>
        <taxon>Oikopleura</taxon>
    </lineage>
</organism>
<dbReference type="Pfam" id="PF03133">
    <property type="entry name" value="TTL"/>
    <property type="match status" value="1"/>
</dbReference>
<keyword evidence="4" id="KW-0067">ATP-binding</keyword>
<evidence type="ECO:0000313" key="6">
    <source>
        <dbReference type="EMBL" id="CAG5087494.1"/>
    </source>
</evidence>
<protein>
    <recommendedName>
        <fullName evidence="5">Tubulin--tyrosine ligase-like protein 9</fullName>
    </recommendedName>
</protein>
<dbReference type="EMBL" id="OU015568">
    <property type="protein sequence ID" value="CAG5087494.1"/>
    <property type="molecule type" value="Genomic_DNA"/>
</dbReference>
<keyword evidence="7" id="KW-1185">Reference proteome</keyword>
<evidence type="ECO:0000256" key="3">
    <source>
        <dbReference type="ARBA" id="ARBA00022741"/>
    </source>
</evidence>
<gene>
    <name evidence="6" type="ORF">OKIOD_LOCUS3115</name>
</gene>
<comment type="similarity">
    <text evidence="1">Belongs to the tubulin--tyrosine ligase family.</text>
</comment>
<evidence type="ECO:0000256" key="1">
    <source>
        <dbReference type="ARBA" id="ARBA00006820"/>
    </source>
</evidence>
<dbReference type="PANTHER" id="PTHR12241:SF39">
    <property type="entry name" value="TUBULIN POLYGLUTAMYLASE TTLL9-RELATED"/>
    <property type="match status" value="1"/>
</dbReference>
<evidence type="ECO:0000256" key="4">
    <source>
        <dbReference type="ARBA" id="ARBA00022840"/>
    </source>
</evidence>
<dbReference type="PANTHER" id="PTHR12241">
    <property type="entry name" value="TUBULIN POLYGLUTAMYLASE"/>
    <property type="match status" value="1"/>
</dbReference>
<keyword evidence="2" id="KW-0436">Ligase</keyword>
<dbReference type="PROSITE" id="PS51221">
    <property type="entry name" value="TTL"/>
    <property type="match status" value="1"/>
</dbReference>
<dbReference type="InterPro" id="IPR004344">
    <property type="entry name" value="TTL/TTLL_fam"/>
</dbReference>
<name>A0ABN7RW81_OIKDI</name>
<evidence type="ECO:0000256" key="2">
    <source>
        <dbReference type="ARBA" id="ARBA00022598"/>
    </source>
</evidence>
<accession>A0ABN7RW81</accession>
<proteinExistence type="inferred from homology"/>
<dbReference type="Gene3D" id="3.30.470.20">
    <property type="entry name" value="ATP-grasp fold, B domain"/>
    <property type="match status" value="1"/>
</dbReference>
<evidence type="ECO:0000313" key="7">
    <source>
        <dbReference type="Proteomes" id="UP001158576"/>
    </source>
</evidence>
<dbReference type="SUPFAM" id="SSF56059">
    <property type="entry name" value="Glutathione synthetase ATP-binding domain-like"/>
    <property type="match status" value="1"/>
</dbReference>
<evidence type="ECO:0000256" key="5">
    <source>
        <dbReference type="ARBA" id="ARBA00030445"/>
    </source>
</evidence>
<reference evidence="6 7" key="1">
    <citation type="submission" date="2021-04" db="EMBL/GenBank/DDBJ databases">
        <authorList>
            <person name="Bliznina A."/>
        </authorList>
    </citation>
    <scope>NUCLEOTIDE SEQUENCE [LARGE SCALE GENOMIC DNA]</scope>
</reference>
<dbReference type="Proteomes" id="UP001158576">
    <property type="component" value="Chromosome PAR"/>
</dbReference>